<organism evidence="1 2">
    <name type="scientific">Cyanophage S-RIM32</name>
    <dbReference type="NCBI Taxonomy" id="1278479"/>
    <lineage>
        <taxon>Viruses</taxon>
        <taxon>Duplodnaviria</taxon>
        <taxon>Heunggongvirae</taxon>
        <taxon>Uroviricota</taxon>
        <taxon>Caudoviricetes</taxon>
        <taxon>Pantevenvirales</taxon>
        <taxon>Kyanoviridae</taxon>
        <taxon>Bristolvirus</taxon>
        <taxon>Bristolvirus rhodeisland</taxon>
    </lineage>
</organism>
<proteinExistence type="predicted"/>
<name>A0A127KLV2_9CAUD</name>
<dbReference type="Proteomes" id="UP000203157">
    <property type="component" value="Segment"/>
</dbReference>
<accession>A0A127KLV2</accession>
<dbReference type="EMBL" id="KU594606">
    <property type="protein sequence ID" value="AMO43064.1"/>
    <property type="molecule type" value="Genomic_DNA"/>
</dbReference>
<gene>
    <name evidence="1" type="ORF">R1080702_055</name>
</gene>
<dbReference type="OrthoDB" id="16227at10239"/>
<evidence type="ECO:0000313" key="1">
    <source>
        <dbReference type="EMBL" id="AMO43064.1"/>
    </source>
</evidence>
<keyword evidence="2" id="KW-1185">Reference proteome</keyword>
<evidence type="ECO:0000313" key="2">
    <source>
        <dbReference type="Proteomes" id="UP000203157"/>
    </source>
</evidence>
<dbReference type="KEGG" id="vg:29122557"/>
<sequence>MTYEATVEFKFDATYTHDYSRGFGSTIGDDDFLPEEHFLITAPAADLNAKQYFKLFEKFMLCVGMCPSSIRSGAMSLVFNDWTNEEEQRKVCKEYELTMDEDLEKKYQEFKQRDEEWAKLNKQYKEHVVSEPKIKGDWEQMTDEEREHQWEKSYWQLYRRFQRFAIYSDDQLNEMVDAYERLKIDSANGVA</sequence>
<reference evidence="1 2" key="1">
    <citation type="submission" date="2016-01" db="EMBL/GenBank/DDBJ databases">
        <title>The genomic content and context of auxiliary metabolic genes in marine cyanophages.</title>
        <authorList>
            <person name="Marston M.F."/>
            <person name="Martiny J.B.H."/>
            <person name="Crummett L.T."/>
        </authorList>
    </citation>
    <scope>NUCLEOTIDE SEQUENCE [LARGE SCALE GENOMIC DNA]</scope>
    <source>
        <strain evidence="1">RW_108_0702</strain>
    </source>
</reference>
<dbReference type="RefSeq" id="YP_009301557.1">
    <property type="nucleotide sequence ID" value="NC_031235.1"/>
</dbReference>
<protein>
    <submittedName>
        <fullName evidence="1">Uncharacterized protein</fullName>
    </submittedName>
</protein>
<dbReference type="GeneID" id="29122557"/>